<dbReference type="EMBL" id="CP090895">
    <property type="protein sequence ID" value="ULT91722.1"/>
    <property type="molecule type" value="Genomic_DNA"/>
</dbReference>
<dbReference type="InterPro" id="IPR002625">
    <property type="entry name" value="Smr_dom"/>
</dbReference>
<reference evidence="2 3" key="1">
    <citation type="submission" date="2022-02" db="EMBL/GenBank/DDBJ databases">
        <title>Chromosome-level reference genomes for two strains of Caenorhabditis briggsae: an improved platform for comparative genomics.</title>
        <authorList>
            <person name="Stevens L."/>
            <person name="Andersen E.C."/>
        </authorList>
    </citation>
    <scope>NUCLEOTIDE SEQUENCE [LARGE SCALE GENOMIC DNA]</scope>
    <source>
        <strain evidence="2">QX1410_ONT</strain>
        <tissue evidence="2">Whole-organism</tissue>
    </source>
</reference>
<sequence length="186" mass="21470">MPDSEFQSRGFLALKSRFVRVPNSVISETWLQQKYLMNQKNVARTNLCIENDVEMFKEIEKLHKRRKTEVLDVEEKKALENQINELVERKNVPLNIFFTLPPHLLVVDLHGFLIGGAVRYVNKIAAEMMKMSDSREVVLITGHANTRCDKDPPIKINLLQKFPQKIRVDPNNGGRLIFTGKSDVQK</sequence>
<dbReference type="Proteomes" id="UP000827892">
    <property type="component" value="Chromosome V"/>
</dbReference>
<evidence type="ECO:0000313" key="3">
    <source>
        <dbReference type="Proteomes" id="UP000827892"/>
    </source>
</evidence>
<accession>A0AAE9D455</accession>
<dbReference type="PROSITE" id="PS50828">
    <property type="entry name" value="SMR"/>
    <property type="match status" value="1"/>
</dbReference>
<evidence type="ECO:0000313" key="2">
    <source>
        <dbReference type="EMBL" id="ULT91722.1"/>
    </source>
</evidence>
<dbReference type="SUPFAM" id="SSF160443">
    <property type="entry name" value="SMR domain-like"/>
    <property type="match status" value="1"/>
</dbReference>
<dbReference type="KEGG" id="cbr:CBG_24879"/>
<dbReference type="OMA" id="SCENYIN"/>
<proteinExistence type="predicted"/>
<evidence type="ECO:0000259" key="1">
    <source>
        <dbReference type="PROSITE" id="PS50828"/>
    </source>
</evidence>
<organism evidence="2 3">
    <name type="scientific">Caenorhabditis briggsae</name>
    <dbReference type="NCBI Taxonomy" id="6238"/>
    <lineage>
        <taxon>Eukaryota</taxon>
        <taxon>Metazoa</taxon>
        <taxon>Ecdysozoa</taxon>
        <taxon>Nematoda</taxon>
        <taxon>Chromadorea</taxon>
        <taxon>Rhabditida</taxon>
        <taxon>Rhabditina</taxon>
        <taxon>Rhabditomorpha</taxon>
        <taxon>Rhabditoidea</taxon>
        <taxon>Rhabditidae</taxon>
        <taxon>Peloderinae</taxon>
        <taxon>Caenorhabditis</taxon>
    </lineage>
</organism>
<dbReference type="KEGG" id="cbr:CBG_04971"/>
<protein>
    <recommendedName>
        <fullName evidence="1">Smr domain-containing protein</fullName>
    </recommendedName>
</protein>
<gene>
    <name evidence="2" type="ORF">L3Y34_009401</name>
</gene>
<name>A0AAE9D455_CAEBR</name>
<dbReference type="AlphaFoldDB" id="A0AAE9D455"/>
<feature type="domain" description="Smr" evidence="1">
    <location>
        <begin position="107"/>
        <end position="181"/>
    </location>
</feature>
<dbReference type="InterPro" id="IPR036063">
    <property type="entry name" value="Smr_dom_sf"/>
</dbReference>